<reference evidence="3 4" key="1">
    <citation type="journal article" date="2024" name="Nat. Commun.">
        <title>Phylogenomics reveals the evolutionary origins of lichenization in chlorophyte algae.</title>
        <authorList>
            <person name="Puginier C."/>
            <person name="Libourel C."/>
            <person name="Otte J."/>
            <person name="Skaloud P."/>
            <person name="Haon M."/>
            <person name="Grisel S."/>
            <person name="Petersen M."/>
            <person name="Berrin J.G."/>
            <person name="Delaux P.M."/>
            <person name="Dal Grande F."/>
            <person name="Keller J."/>
        </authorList>
    </citation>
    <scope>NUCLEOTIDE SEQUENCE [LARGE SCALE GENOMIC DNA]</scope>
    <source>
        <strain evidence="3 4">SAG 2145</strain>
    </source>
</reference>
<dbReference type="Pfam" id="PF19197">
    <property type="entry name" value="DUF5872"/>
    <property type="match status" value="1"/>
</dbReference>
<evidence type="ECO:0000313" key="3">
    <source>
        <dbReference type="EMBL" id="KAK9816130.1"/>
    </source>
</evidence>
<dbReference type="InterPro" id="IPR043803">
    <property type="entry name" value="DUF5872"/>
</dbReference>
<dbReference type="Proteomes" id="UP001438707">
    <property type="component" value="Unassembled WGS sequence"/>
</dbReference>
<gene>
    <name evidence="3" type="ORF">WJX74_006072</name>
</gene>
<evidence type="ECO:0000256" key="1">
    <source>
        <dbReference type="SAM" id="MobiDB-lite"/>
    </source>
</evidence>
<feature type="compositionally biased region" description="Basic residues" evidence="1">
    <location>
        <begin position="105"/>
        <end position="115"/>
    </location>
</feature>
<sequence length="123" mass="14065">MPRTPTDRALYERVKRQAKRTFRSWPSARASQWLVAEYQKRGGKYRGKASGGLDRWRREAWSNVCAPGMPRCGTGPGEKGQVCRPSRRVSSRTPTPLAHQLTPAQRRRLCAQKRSRPGDRLSF</sequence>
<evidence type="ECO:0000313" key="4">
    <source>
        <dbReference type="Proteomes" id="UP001438707"/>
    </source>
</evidence>
<evidence type="ECO:0000259" key="2">
    <source>
        <dbReference type="Pfam" id="PF19197"/>
    </source>
</evidence>
<protein>
    <recommendedName>
        <fullName evidence="2">DUF5872 domain-containing protein</fullName>
    </recommendedName>
</protein>
<feature type="region of interest" description="Disordered" evidence="1">
    <location>
        <begin position="69"/>
        <end position="123"/>
    </location>
</feature>
<accession>A0AAW1Q2D4</accession>
<dbReference type="EMBL" id="JALJOS010000091">
    <property type="protein sequence ID" value="KAK9816130.1"/>
    <property type="molecule type" value="Genomic_DNA"/>
</dbReference>
<keyword evidence="4" id="KW-1185">Reference proteome</keyword>
<organism evidence="3 4">
    <name type="scientific">Apatococcus lobatus</name>
    <dbReference type="NCBI Taxonomy" id="904363"/>
    <lineage>
        <taxon>Eukaryota</taxon>
        <taxon>Viridiplantae</taxon>
        <taxon>Chlorophyta</taxon>
        <taxon>core chlorophytes</taxon>
        <taxon>Trebouxiophyceae</taxon>
        <taxon>Chlorellales</taxon>
        <taxon>Chlorellaceae</taxon>
        <taxon>Apatococcus</taxon>
    </lineage>
</organism>
<dbReference type="AlphaFoldDB" id="A0AAW1Q2D4"/>
<feature type="domain" description="DUF5872" evidence="2">
    <location>
        <begin position="5"/>
        <end position="115"/>
    </location>
</feature>
<proteinExistence type="predicted"/>
<comment type="caution">
    <text evidence="3">The sequence shown here is derived from an EMBL/GenBank/DDBJ whole genome shotgun (WGS) entry which is preliminary data.</text>
</comment>
<name>A0AAW1Q2D4_9CHLO</name>